<keyword evidence="6" id="KW-0539">Nucleus</keyword>
<evidence type="ECO:0000256" key="2">
    <source>
        <dbReference type="ARBA" id="ARBA00022833"/>
    </source>
</evidence>
<proteinExistence type="predicted"/>
<dbReference type="CDD" id="cd12148">
    <property type="entry name" value="fungal_TF_MHR"/>
    <property type="match status" value="1"/>
</dbReference>
<evidence type="ECO:0000256" key="6">
    <source>
        <dbReference type="ARBA" id="ARBA00023242"/>
    </source>
</evidence>
<feature type="domain" description="Xylanolytic transcriptional activator regulatory" evidence="7">
    <location>
        <begin position="157"/>
        <end position="331"/>
    </location>
</feature>
<dbReference type="EMBL" id="NCSJ02000159">
    <property type="protein sequence ID" value="RFU28569.1"/>
    <property type="molecule type" value="Genomic_DNA"/>
</dbReference>
<feature type="non-terminal residue" evidence="8">
    <location>
        <position position="596"/>
    </location>
</feature>
<dbReference type="InterPro" id="IPR007219">
    <property type="entry name" value="XnlR_reg_dom"/>
</dbReference>
<dbReference type="OrthoDB" id="4161332at2759"/>
<organism evidence="8 9">
    <name type="scientific">Scytalidium lignicola</name>
    <name type="common">Hyphomycete</name>
    <dbReference type="NCBI Taxonomy" id="5539"/>
    <lineage>
        <taxon>Eukaryota</taxon>
        <taxon>Fungi</taxon>
        <taxon>Dikarya</taxon>
        <taxon>Ascomycota</taxon>
        <taxon>Pezizomycotina</taxon>
        <taxon>Leotiomycetes</taxon>
        <taxon>Leotiomycetes incertae sedis</taxon>
        <taxon>Scytalidium</taxon>
    </lineage>
</organism>
<keyword evidence="9" id="KW-1185">Reference proteome</keyword>
<dbReference type="GO" id="GO:0003677">
    <property type="term" value="F:DNA binding"/>
    <property type="evidence" value="ECO:0007669"/>
    <property type="project" value="UniProtKB-KW"/>
</dbReference>
<protein>
    <recommendedName>
        <fullName evidence="7">Xylanolytic transcriptional activator regulatory domain-containing protein</fullName>
    </recommendedName>
</protein>
<dbReference type="AlphaFoldDB" id="A0A3E2H5B6"/>
<gene>
    <name evidence="8" type="ORF">B7463_g7780</name>
</gene>
<sequence>MLPNTGKPCVVKTGQAYMPNGKWPVPSSKSYIRSLEGRIGQLVAEIYHLQQEKPEHCCVPHPSTVAQIEDHSLDPIDEGEELVLDQSGVDDIAGRLCSPRYQLNGDEDGQIHFYGPTSSLHVAFSMSSSLIPQRARRCTSAWKLGDEMSEELQNELLEAYFHSQNSIVHIVHEDAFRRDMESGQPTYFSKLLLYCIFAMAAVVSDRPDVRSLAVVTDDAEHTSDPYLVRKATELLQKELSWPQITTIQALHLLSNVEGAQGHDHKRMACRLVWDLELHRGCTDPEAPKFSTLDLEIRQMVTWASYTNERLRAFYLGRPTCMQYEAIKVPKPGASTAKPSWQMALSGAFIGLMEVLSSICGVLMQYLSARIVLHRPIASFGNSKEPLSPQGWSSTMQSRAKCKHCATQIAFILDDYEEAHGSAAKLSGISLHIISIAATALVATLASATMEAALSEVSGSAREIISPRETDKQDGLTDHEVLRPRGLASYGHLLIATALPDDGESNLTPQTNDINDQVVATSNGIHSHGANSYGVGSDGAGSCDAGFSNVASASDFIQGLQTNLITTPCDYGTTNDLAQMLNASFSLPIFSEWSPML</sequence>
<dbReference type="Pfam" id="PF04082">
    <property type="entry name" value="Fungal_trans"/>
    <property type="match status" value="1"/>
</dbReference>
<evidence type="ECO:0000259" key="7">
    <source>
        <dbReference type="Pfam" id="PF04082"/>
    </source>
</evidence>
<keyword evidence="3" id="KW-0805">Transcription regulation</keyword>
<dbReference type="Proteomes" id="UP000258309">
    <property type="component" value="Unassembled WGS sequence"/>
</dbReference>
<comment type="caution">
    <text evidence="8">The sequence shown here is derived from an EMBL/GenBank/DDBJ whole genome shotgun (WGS) entry which is preliminary data.</text>
</comment>
<dbReference type="STRING" id="5539.A0A3E2H5B6"/>
<evidence type="ECO:0000313" key="9">
    <source>
        <dbReference type="Proteomes" id="UP000258309"/>
    </source>
</evidence>
<dbReference type="PANTHER" id="PTHR31313:SF81">
    <property type="entry name" value="TY1 ENHANCER ACTIVATOR"/>
    <property type="match status" value="1"/>
</dbReference>
<dbReference type="InterPro" id="IPR051615">
    <property type="entry name" value="Transcr_Regulatory_Elem"/>
</dbReference>
<keyword evidence="2" id="KW-0862">Zinc</keyword>
<evidence type="ECO:0000256" key="5">
    <source>
        <dbReference type="ARBA" id="ARBA00023163"/>
    </source>
</evidence>
<dbReference type="GO" id="GO:0006351">
    <property type="term" value="P:DNA-templated transcription"/>
    <property type="evidence" value="ECO:0007669"/>
    <property type="project" value="InterPro"/>
</dbReference>
<dbReference type="GO" id="GO:0008270">
    <property type="term" value="F:zinc ion binding"/>
    <property type="evidence" value="ECO:0007669"/>
    <property type="project" value="InterPro"/>
</dbReference>
<name>A0A3E2H5B6_SCYLI</name>
<evidence type="ECO:0000256" key="3">
    <source>
        <dbReference type="ARBA" id="ARBA00023015"/>
    </source>
</evidence>
<keyword evidence="5" id="KW-0804">Transcription</keyword>
<dbReference type="PANTHER" id="PTHR31313">
    <property type="entry name" value="TY1 ENHANCER ACTIVATOR"/>
    <property type="match status" value="1"/>
</dbReference>
<keyword evidence="1" id="KW-0479">Metal-binding</keyword>
<feature type="non-terminal residue" evidence="8">
    <location>
        <position position="1"/>
    </location>
</feature>
<evidence type="ECO:0000256" key="1">
    <source>
        <dbReference type="ARBA" id="ARBA00022723"/>
    </source>
</evidence>
<accession>A0A3E2H5B6</accession>
<evidence type="ECO:0000256" key="4">
    <source>
        <dbReference type="ARBA" id="ARBA00023125"/>
    </source>
</evidence>
<keyword evidence="4" id="KW-0238">DNA-binding</keyword>
<reference evidence="8 9" key="1">
    <citation type="submission" date="2018-05" db="EMBL/GenBank/DDBJ databases">
        <title>Draft genome sequence of Scytalidium lignicola DSM 105466, a ubiquitous saprotrophic fungus.</title>
        <authorList>
            <person name="Buettner E."/>
            <person name="Gebauer A.M."/>
            <person name="Hofrichter M."/>
            <person name="Liers C."/>
            <person name="Kellner H."/>
        </authorList>
    </citation>
    <scope>NUCLEOTIDE SEQUENCE [LARGE SCALE GENOMIC DNA]</scope>
    <source>
        <strain evidence="8 9">DSM 105466</strain>
    </source>
</reference>
<evidence type="ECO:0000313" key="8">
    <source>
        <dbReference type="EMBL" id="RFU28569.1"/>
    </source>
</evidence>